<dbReference type="SUPFAM" id="SSF46689">
    <property type="entry name" value="Homeodomain-like"/>
    <property type="match status" value="1"/>
</dbReference>
<comment type="catalytic activity">
    <reaction evidence="1">
        <text>ATP + protein L-histidine = ADP + protein N-phospho-L-histidine.</text>
        <dbReference type="EC" id="2.7.13.3"/>
    </reaction>
</comment>
<comment type="caution">
    <text evidence="12">The sequence shown here is derived from an EMBL/GenBank/DDBJ whole genome shotgun (WGS) entry which is preliminary data.</text>
</comment>
<dbReference type="SUPFAM" id="SSF55874">
    <property type="entry name" value="ATPase domain of HSP90 chaperone/DNA topoisomerase II/histidine kinase"/>
    <property type="match status" value="1"/>
</dbReference>
<dbReference type="InterPro" id="IPR001789">
    <property type="entry name" value="Sig_transdc_resp-reg_receiver"/>
</dbReference>
<evidence type="ECO:0000256" key="8">
    <source>
        <dbReference type="SAM" id="SignalP"/>
    </source>
</evidence>
<dbReference type="InterPro" id="IPR003594">
    <property type="entry name" value="HATPase_dom"/>
</dbReference>
<evidence type="ECO:0000259" key="9">
    <source>
        <dbReference type="PROSITE" id="PS01124"/>
    </source>
</evidence>
<feature type="modified residue" description="4-aspartylphosphate" evidence="6">
    <location>
        <position position="1162"/>
    </location>
</feature>
<dbReference type="InterPro" id="IPR003661">
    <property type="entry name" value="HisK_dim/P_dom"/>
</dbReference>
<dbReference type="InterPro" id="IPR005467">
    <property type="entry name" value="His_kinase_dom"/>
</dbReference>
<dbReference type="InterPro" id="IPR004358">
    <property type="entry name" value="Sig_transdc_His_kin-like_C"/>
</dbReference>
<dbReference type="SMART" id="SM00448">
    <property type="entry name" value="REC"/>
    <property type="match status" value="1"/>
</dbReference>
<dbReference type="Gene3D" id="3.30.565.10">
    <property type="entry name" value="Histidine kinase-like ATPase, C-terminal domain"/>
    <property type="match status" value="1"/>
</dbReference>
<name>A0ABV5FEP3_9FLAO</name>
<dbReference type="PANTHER" id="PTHR43547:SF2">
    <property type="entry name" value="HYBRID SIGNAL TRANSDUCTION HISTIDINE KINASE C"/>
    <property type="match status" value="1"/>
</dbReference>
<dbReference type="EMBL" id="JBHMFC010000098">
    <property type="protein sequence ID" value="MFB9057824.1"/>
    <property type="molecule type" value="Genomic_DNA"/>
</dbReference>
<gene>
    <name evidence="12" type="ORF">ACFFU9_13840</name>
</gene>
<evidence type="ECO:0000313" key="13">
    <source>
        <dbReference type="Proteomes" id="UP001589585"/>
    </source>
</evidence>
<keyword evidence="13" id="KW-1185">Reference proteome</keyword>
<dbReference type="PRINTS" id="PR00344">
    <property type="entry name" value="BCTRLSENSOR"/>
</dbReference>
<evidence type="ECO:0000313" key="12">
    <source>
        <dbReference type="EMBL" id="MFB9057824.1"/>
    </source>
</evidence>
<dbReference type="InterPro" id="IPR009057">
    <property type="entry name" value="Homeodomain-like_sf"/>
</dbReference>
<evidence type="ECO:0000256" key="7">
    <source>
        <dbReference type="SAM" id="Phobius"/>
    </source>
</evidence>
<feature type="chain" id="PRO_5047498672" description="histidine kinase" evidence="8">
    <location>
        <begin position="21"/>
        <end position="1365"/>
    </location>
</feature>
<proteinExistence type="predicted"/>
<dbReference type="InterPro" id="IPR011006">
    <property type="entry name" value="CheY-like_superfamily"/>
</dbReference>
<dbReference type="SMART" id="SM00387">
    <property type="entry name" value="HATPase_c"/>
    <property type="match status" value="1"/>
</dbReference>
<dbReference type="InterPro" id="IPR018060">
    <property type="entry name" value="HTH_AraC"/>
</dbReference>
<keyword evidence="3 6" id="KW-0597">Phosphoprotein</keyword>
<feature type="signal peptide" evidence="8">
    <location>
        <begin position="1"/>
        <end position="20"/>
    </location>
</feature>
<dbReference type="SUPFAM" id="SSF47384">
    <property type="entry name" value="Homodimeric domain of signal transducing histidine kinase"/>
    <property type="match status" value="1"/>
</dbReference>
<dbReference type="InterPro" id="IPR015943">
    <property type="entry name" value="WD40/YVTN_repeat-like_dom_sf"/>
</dbReference>
<dbReference type="InterPro" id="IPR011110">
    <property type="entry name" value="Reg_prop"/>
</dbReference>
<dbReference type="InterPro" id="IPR013783">
    <property type="entry name" value="Ig-like_fold"/>
</dbReference>
<dbReference type="Pfam" id="PF02518">
    <property type="entry name" value="HATPase_c"/>
    <property type="match status" value="1"/>
</dbReference>
<dbReference type="Gene3D" id="1.10.287.130">
    <property type="match status" value="1"/>
</dbReference>
<sequence length="1365" mass="157272">MKSPYIMFVLFFFCALSLKAQDNSSFLKNFQFINYSTKDGLSQRSVTSILQDSTGFMWFGTRYGLNKFDGNIFKNYNYNFEDINSLSNNWVTDVIKDENGTVWVGTKRGLNKYNPEKDNFSRVNQSNSIKPFYDHEIWDIKVQDSLFLWIATSEGLDKFNTKTNETLTFKHSIKNPNSISSNKINRLFIDSSKRLWVCTNDKIDLYDINKNTFKHYDYPNNASPLNTKNNSITLFQDSNGKIWLGYNNGLALLNHKNDCFEDFKFSTDLKIESSVRTILEDREGVLWIGSYDGLYRFDKKNNTIFKYQHDIINPKSLSQNSIYDIVEDTRGDLWIGSWAGGISYLDKNFNDFITFFEGFNNKNLNYNVVSSIVEDESNNLWIGTEGGGLNFYDKQKAEFTYFEHDPKNPNSLSDNNVKAIIQDKKGGFWVGTHGGGLNHITVNGKSKIFKNFKNLPYDLSTISDNKITTLIEDVNFNIWIGTNEGGLNFYDKAKNEFIRIKDTNKVLGHFIYKISKSENDNSLLVGGEAGLAKINIDTKKIVPIDFIKKSKSNLTLSPVISIYQESPNSLWIGTEGGGLYNYDETTNISIRYGLESGLPNEVIYAIESDNNNDNLWLSTNKGISRLNLKTKEFKNFLETDGLQGNEFNYGASLKTKNGNLVFGGINGFTVFDPNDIKEDTFIPPISITSFFVRDELFKIVTDSLKSISLEYNQNDFSFNFVALNYSQPNKNLYAYKLEGFDERWNYIGNNKNAVYTKLSAGDYMFMVKGSNSDGVWNENIRSIHIKISPPYWKTWWAYCIYVILLMTMFWLIYKFTLLRIQDRNELRRERLDREQMEEVNRLKLQLFTNISHDFRTPLTLILGPLKKIIREENLDNGYIKEQLTGMYRNATTLLQLINQLLDFRKSEAGKLRLQTYKYNIVFFLEDIKQSFEELALVQNINYTLQSSDSSIEVWFDKIEMKKVILNILSNAFKFTPKDGTISIMISKRENIIEIEIKDTGSGIRKEDLEFVFDRYFQLGQQNELRSGTGVGLALAKDIVHLHHGEISVESNLDEGSCFLVILPLGNSHFTPEEIIENDFENDSLDYYEVLNIKSAWIKEESNQKKVKHNQDLPSILLVEDNIEVRQFIKTIFENDFNVYESGNGEDGINSAQLNPIDIIVSDVMMPEMDGMEMCSKIKSDIRTSHIPVILLTARTSSKIQKVGYEKGADIYLTKPFDGETLKLQAKNILKSRRYLIDKFKKDILLSPKNITAISTDEIFLKKAMEIVENNLSDAEFNVNAFIDKMYMSQSVLFRKIKALTGMSISEFIRSIRLKKAGQLLTHTDMTITEISFYIGFNDLKYFRKCFKSAFNTTPSKYRKTNSLKP</sequence>
<protein>
    <recommendedName>
        <fullName evidence="2">histidine kinase</fullName>
        <ecNumber evidence="2">2.7.13.3</ecNumber>
    </recommendedName>
</protein>
<dbReference type="RefSeq" id="WP_379862077.1">
    <property type="nucleotide sequence ID" value="NZ_JBHMFC010000098.1"/>
</dbReference>
<dbReference type="SMART" id="SM00388">
    <property type="entry name" value="HisKA"/>
    <property type="match status" value="1"/>
</dbReference>
<keyword evidence="7" id="KW-0812">Transmembrane</keyword>
<dbReference type="Pfam" id="PF00072">
    <property type="entry name" value="Response_reg"/>
    <property type="match status" value="1"/>
</dbReference>
<dbReference type="PROSITE" id="PS50109">
    <property type="entry name" value="HIS_KIN"/>
    <property type="match status" value="1"/>
</dbReference>
<evidence type="ECO:0000259" key="10">
    <source>
        <dbReference type="PROSITE" id="PS50109"/>
    </source>
</evidence>
<dbReference type="Pfam" id="PF07494">
    <property type="entry name" value="Reg_prop"/>
    <property type="match status" value="6"/>
</dbReference>
<keyword evidence="7" id="KW-1133">Transmembrane helix</keyword>
<evidence type="ECO:0000256" key="1">
    <source>
        <dbReference type="ARBA" id="ARBA00000085"/>
    </source>
</evidence>
<keyword evidence="8" id="KW-0732">Signal</keyword>
<dbReference type="PROSITE" id="PS50110">
    <property type="entry name" value="RESPONSE_REGULATORY"/>
    <property type="match status" value="1"/>
</dbReference>
<dbReference type="Gene3D" id="1.10.10.60">
    <property type="entry name" value="Homeodomain-like"/>
    <property type="match status" value="1"/>
</dbReference>
<feature type="domain" description="Histidine kinase" evidence="10">
    <location>
        <begin position="849"/>
        <end position="1066"/>
    </location>
</feature>
<dbReference type="SUPFAM" id="SSF63829">
    <property type="entry name" value="Calcium-dependent phosphotriesterase"/>
    <property type="match status" value="3"/>
</dbReference>
<dbReference type="Gene3D" id="2.130.10.10">
    <property type="entry name" value="YVTN repeat-like/Quinoprotein amine dehydrogenase"/>
    <property type="match status" value="2"/>
</dbReference>
<dbReference type="CDD" id="cd17574">
    <property type="entry name" value="REC_OmpR"/>
    <property type="match status" value="1"/>
</dbReference>
<evidence type="ECO:0000256" key="2">
    <source>
        <dbReference type="ARBA" id="ARBA00012438"/>
    </source>
</evidence>
<dbReference type="Gene3D" id="3.40.50.2300">
    <property type="match status" value="1"/>
</dbReference>
<dbReference type="InterPro" id="IPR036097">
    <property type="entry name" value="HisK_dim/P_sf"/>
</dbReference>
<evidence type="ECO:0000256" key="6">
    <source>
        <dbReference type="PROSITE-ProRule" id="PRU00169"/>
    </source>
</evidence>
<dbReference type="Proteomes" id="UP001589585">
    <property type="component" value="Unassembled WGS sequence"/>
</dbReference>
<evidence type="ECO:0000256" key="4">
    <source>
        <dbReference type="ARBA" id="ARBA00023015"/>
    </source>
</evidence>
<evidence type="ECO:0000256" key="5">
    <source>
        <dbReference type="ARBA" id="ARBA00023163"/>
    </source>
</evidence>
<dbReference type="PANTHER" id="PTHR43547">
    <property type="entry name" value="TWO-COMPONENT HISTIDINE KINASE"/>
    <property type="match status" value="1"/>
</dbReference>
<dbReference type="Gene3D" id="2.60.40.10">
    <property type="entry name" value="Immunoglobulins"/>
    <property type="match status" value="1"/>
</dbReference>
<evidence type="ECO:0000259" key="11">
    <source>
        <dbReference type="PROSITE" id="PS50110"/>
    </source>
</evidence>
<dbReference type="EC" id="2.7.13.3" evidence="2"/>
<keyword evidence="4" id="KW-0805">Transcription regulation</keyword>
<feature type="domain" description="Response regulatory" evidence="11">
    <location>
        <begin position="1114"/>
        <end position="1229"/>
    </location>
</feature>
<feature type="domain" description="HTH araC/xylS-type" evidence="9">
    <location>
        <begin position="1261"/>
        <end position="1360"/>
    </location>
</feature>
<keyword evidence="5" id="KW-0804">Transcription</keyword>
<dbReference type="Pfam" id="PF00512">
    <property type="entry name" value="HisKA"/>
    <property type="match status" value="1"/>
</dbReference>
<dbReference type="Pfam" id="PF12833">
    <property type="entry name" value="HTH_18"/>
    <property type="match status" value="1"/>
</dbReference>
<evidence type="ECO:0000256" key="3">
    <source>
        <dbReference type="ARBA" id="ARBA00022553"/>
    </source>
</evidence>
<keyword evidence="7" id="KW-0472">Membrane</keyword>
<reference evidence="12 13" key="1">
    <citation type="submission" date="2024-09" db="EMBL/GenBank/DDBJ databases">
        <authorList>
            <person name="Sun Q."/>
            <person name="Mori K."/>
        </authorList>
    </citation>
    <scope>NUCLEOTIDE SEQUENCE [LARGE SCALE GENOMIC DNA]</scope>
    <source>
        <strain evidence="12 13">CECT 8622</strain>
    </source>
</reference>
<dbReference type="SUPFAM" id="SSF52172">
    <property type="entry name" value="CheY-like"/>
    <property type="match status" value="1"/>
</dbReference>
<dbReference type="SMART" id="SM00342">
    <property type="entry name" value="HTH_ARAC"/>
    <property type="match status" value="1"/>
</dbReference>
<dbReference type="Pfam" id="PF07495">
    <property type="entry name" value="Y_Y_Y"/>
    <property type="match status" value="1"/>
</dbReference>
<dbReference type="PROSITE" id="PS01124">
    <property type="entry name" value="HTH_ARAC_FAMILY_2"/>
    <property type="match status" value="1"/>
</dbReference>
<dbReference type="InterPro" id="IPR036890">
    <property type="entry name" value="HATPase_C_sf"/>
</dbReference>
<dbReference type="CDD" id="cd00082">
    <property type="entry name" value="HisKA"/>
    <property type="match status" value="1"/>
</dbReference>
<dbReference type="InterPro" id="IPR011123">
    <property type="entry name" value="Y_Y_Y"/>
</dbReference>
<organism evidence="12 13">
    <name type="scientific">Mariniflexile ostreae</name>
    <dbReference type="NCBI Taxonomy" id="1520892"/>
    <lineage>
        <taxon>Bacteria</taxon>
        <taxon>Pseudomonadati</taxon>
        <taxon>Bacteroidota</taxon>
        <taxon>Flavobacteriia</taxon>
        <taxon>Flavobacteriales</taxon>
        <taxon>Flavobacteriaceae</taxon>
        <taxon>Mariniflexile</taxon>
    </lineage>
</organism>
<feature type="transmembrane region" description="Helical" evidence="7">
    <location>
        <begin position="795"/>
        <end position="813"/>
    </location>
</feature>
<accession>A0ABV5FEP3</accession>